<keyword evidence="3" id="KW-1185">Reference proteome</keyword>
<name>A0A0N4YCF7_NIPBR</name>
<dbReference type="InterPro" id="IPR052830">
    <property type="entry name" value="RCC1_domain-containing"/>
</dbReference>
<dbReference type="PANTHER" id="PTHR46849:SF1">
    <property type="entry name" value="RCC1 DOMAIN-CONTAINING PROTEIN 1"/>
    <property type="match status" value="1"/>
</dbReference>
<proteinExistence type="predicted"/>
<dbReference type="WBParaSite" id="NBR_0001422401-mRNA-1">
    <property type="protein sequence ID" value="NBR_0001422401-mRNA-1"/>
    <property type="gene ID" value="NBR_0001422401"/>
</dbReference>
<dbReference type="PRINTS" id="PR00633">
    <property type="entry name" value="RCCNDNSATION"/>
</dbReference>
<dbReference type="OMA" id="RIEMREH"/>
<dbReference type="PROSITE" id="PS00626">
    <property type="entry name" value="RCC1_2"/>
    <property type="match status" value="1"/>
</dbReference>
<evidence type="ECO:0000313" key="2">
    <source>
        <dbReference type="EMBL" id="VDL77814.1"/>
    </source>
</evidence>
<dbReference type="AlphaFoldDB" id="A0A0N4YCF7"/>
<dbReference type="STRING" id="27835.A0A0N4YCF7"/>
<dbReference type="Gene3D" id="2.130.10.30">
    <property type="entry name" value="Regulator of chromosome condensation 1/beta-lactamase-inhibitor protein II"/>
    <property type="match status" value="1"/>
</dbReference>
<gene>
    <name evidence="2" type="ORF">NBR_LOCUS14225</name>
</gene>
<dbReference type="PROSITE" id="PS50012">
    <property type="entry name" value="RCC1_3"/>
    <property type="match status" value="2"/>
</dbReference>
<reference evidence="4" key="1">
    <citation type="submission" date="2017-02" db="UniProtKB">
        <authorList>
            <consortium name="WormBaseParasite"/>
        </authorList>
    </citation>
    <scope>IDENTIFICATION</scope>
</reference>
<evidence type="ECO:0000256" key="1">
    <source>
        <dbReference type="PROSITE-ProRule" id="PRU00235"/>
    </source>
</evidence>
<feature type="repeat" description="RCC1" evidence="1">
    <location>
        <begin position="235"/>
        <end position="284"/>
    </location>
</feature>
<evidence type="ECO:0000313" key="3">
    <source>
        <dbReference type="Proteomes" id="UP000271162"/>
    </source>
</evidence>
<dbReference type="InterPro" id="IPR000408">
    <property type="entry name" value="Reg_chr_condens"/>
</dbReference>
<organism evidence="4">
    <name type="scientific">Nippostrongylus brasiliensis</name>
    <name type="common">Rat hookworm</name>
    <dbReference type="NCBI Taxonomy" id="27835"/>
    <lineage>
        <taxon>Eukaryota</taxon>
        <taxon>Metazoa</taxon>
        <taxon>Ecdysozoa</taxon>
        <taxon>Nematoda</taxon>
        <taxon>Chromadorea</taxon>
        <taxon>Rhabditida</taxon>
        <taxon>Rhabditina</taxon>
        <taxon>Rhabditomorpha</taxon>
        <taxon>Strongyloidea</taxon>
        <taxon>Heligmosomidae</taxon>
        <taxon>Nippostrongylus</taxon>
    </lineage>
</organism>
<protein>
    <submittedName>
        <fullName evidence="4">RCC1 domain-containing protein</fullName>
    </submittedName>
</protein>
<sequence>MLWKESSPTDRLLVYDNKIIVEFPLLGESVQIDIDGDVRDACMTPNYLAIASDRRLYLVRKDALDSPLCCDYGNDGLRKLEFKSPDLPLTITRSTIPEEQPTSDFGWADLKEPRSDVILTSTLTTIYLVTTENGVSRVTRLFNEDDYARKRVISCSVVQIPHDVRIVAATSGYDHSLFLTEKGAVYALGTGSRGELGIGLAPRVTELTELEALEGVRVRRIVAAGWHSGALTAEGDVYLWGWNHRGQLGQEKEAIELYPSPLDTDLMIKRIQMRAHQTALWTAEDEVHPSIIFGTNDIGMPPVTLRYFDVPEKEPKLISTSKEIIPDDPTAHLSTNRNVKMVFVKDGQRC</sequence>
<accession>A0A0N4YCF7</accession>
<dbReference type="Pfam" id="PF00415">
    <property type="entry name" value="RCC1"/>
    <property type="match status" value="1"/>
</dbReference>
<dbReference type="PANTHER" id="PTHR46849">
    <property type="entry name" value="RCC1 DOMAIN-CONTAINING PROTEIN 1"/>
    <property type="match status" value="1"/>
</dbReference>
<dbReference type="InterPro" id="IPR009091">
    <property type="entry name" value="RCC1/BLIP-II"/>
</dbReference>
<dbReference type="SUPFAM" id="SSF50985">
    <property type="entry name" value="RCC1/BLIP-II"/>
    <property type="match status" value="1"/>
</dbReference>
<dbReference type="EMBL" id="UYSL01021282">
    <property type="protein sequence ID" value="VDL77814.1"/>
    <property type="molecule type" value="Genomic_DNA"/>
</dbReference>
<dbReference type="Proteomes" id="UP000271162">
    <property type="component" value="Unassembled WGS sequence"/>
</dbReference>
<reference evidence="2 3" key="2">
    <citation type="submission" date="2018-11" db="EMBL/GenBank/DDBJ databases">
        <authorList>
            <consortium name="Pathogen Informatics"/>
        </authorList>
    </citation>
    <scope>NUCLEOTIDE SEQUENCE [LARGE SCALE GENOMIC DNA]</scope>
</reference>
<feature type="repeat" description="RCC1" evidence="1">
    <location>
        <begin position="183"/>
        <end position="234"/>
    </location>
</feature>
<evidence type="ECO:0000313" key="4">
    <source>
        <dbReference type="WBParaSite" id="NBR_0001422401-mRNA-1"/>
    </source>
</evidence>